<comment type="similarity">
    <text evidence="2">Belongs to the cyclin family.</text>
</comment>
<reference evidence="5 6" key="1">
    <citation type="submission" date="2021-02" db="EMBL/GenBank/DDBJ databases">
        <title>Variation within the Batrachochytrium salamandrivorans European outbreak.</title>
        <authorList>
            <person name="Kelly M."/>
            <person name="Pasmans F."/>
            <person name="Shea T.P."/>
            <person name="Munoz J.F."/>
            <person name="Carranza S."/>
            <person name="Cuomo C.A."/>
            <person name="Martel A."/>
        </authorList>
    </citation>
    <scope>NUCLEOTIDE SEQUENCE [LARGE SCALE GENOMIC DNA]</scope>
    <source>
        <strain evidence="5 6">AMFP18/2</strain>
    </source>
</reference>
<dbReference type="SMART" id="SM00385">
    <property type="entry name" value="CYCLIN"/>
    <property type="match status" value="1"/>
</dbReference>
<evidence type="ECO:0000256" key="2">
    <source>
        <dbReference type="RuleBase" id="RU000383"/>
    </source>
</evidence>
<feature type="domain" description="Cyclin-like" evidence="4">
    <location>
        <begin position="86"/>
        <end position="169"/>
    </location>
</feature>
<dbReference type="InterPro" id="IPR036915">
    <property type="entry name" value="Cyclin-like_sf"/>
</dbReference>
<dbReference type="CDD" id="cd20524">
    <property type="entry name" value="CYCLIN_CCNH_rpt1"/>
    <property type="match status" value="1"/>
</dbReference>
<evidence type="ECO:0000313" key="5">
    <source>
        <dbReference type="EMBL" id="KAH6596901.1"/>
    </source>
</evidence>
<dbReference type="PANTHER" id="PTHR10026">
    <property type="entry name" value="CYCLIN"/>
    <property type="match status" value="1"/>
</dbReference>
<dbReference type="Pfam" id="PF00134">
    <property type="entry name" value="Cyclin_N"/>
    <property type="match status" value="1"/>
</dbReference>
<dbReference type="InterPro" id="IPR043198">
    <property type="entry name" value="Cyclin/Ssn8"/>
</dbReference>
<evidence type="ECO:0000259" key="4">
    <source>
        <dbReference type="SMART" id="SM00385"/>
    </source>
</evidence>
<sequence>MAEAAPALLLYEQSSQHRHWQFTAEQLLIKRQHVNTEGVAQTLAALKMENQLKLSTLPESIITPELEESQCISWTEQLEYCRFYEGKIIDYCKFFGFDKTVQATAIVFFKRFYLNNTVMDYDPKIILMTCLFLSTKVENSLMSLDEFLSKVPKSPDASVMIDLEFTLSKGLKFEYFVHHPYWPLHGFFLDLQTYIQSSQPRTSHVDLTKRLYAVYNQASSLITSSLISDISFIYMPSQIALAAIKETGSHVTVIAPIIDAFISDRFQNESPTRIKGIFELLELIRADLRGVKELVVDKSIAAAVAFKLKTCSNPEFDSSSCLFLMRKKEEEQAAESKRLKKAEKAKASRDQLATIVN</sequence>
<organism evidence="5 6">
    <name type="scientific">Batrachochytrium salamandrivorans</name>
    <dbReference type="NCBI Taxonomy" id="1357716"/>
    <lineage>
        <taxon>Eukaryota</taxon>
        <taxon>Fungi</taxon>
        <taxon>Fungi incertae sedis</taxon>
        <taxon>Chytridiomycota</taxon>
        <taxon>Chytridiomycota incertae sedis</taxon>
        <taxon>Chytridiomycetes</taxon>
        <taxon>Rhizophydiales</taxon>
        <taxon>Rhizophydiales incertae sedis</taxon>
        <taxon>Batrachochytrium</taxon>
    </lineage>
</organism>
<evidence type="ECO:0000256" key="1">
    <source>
        <dbReference type="ARBA" id="ARBA00023127"/>
    </source>
</evidence>
<proteinExistence type="inferred from homology"/>
<evidence type="ECO:0000256" key="3">
    <source>
        <dbReference type="SAM" id="MobiDB-lite"/>
    </source>
</evidence>
<dbReference type="Gene3D" id="1.10.472.10">
    <property type="entry name" value="Cyclin-like"/>
    <property type="match status" value="2"/>
</dbReference>
<evidence type="ECO:0000313" key="6">
    <source>
        <dbReference type="Proteomes" id="UP001648503"/>
    </source>
</evidence>
<comment type="caution">
    <text evidence="5">The sequence shown here is derived from an EMBL/GenBank/DDBJ whole genome shotgun (WGS) entry which is preliminary data.</text>
</comment>
<dbReference type="InterPro" id="IPR006671">
    <property type="entry name" value="Cyclin_N"/>
</dbReference>
<protein>
    <recommendedName>
        <fullName evidence="4">Cyclin-like domain-containing protein</fullName>
    </recommendedName>
</protein>
<name>A0ABQ8FEF6_9FUNG</name>
<dbReference type="SUPFAM" id="SSF47954">
    <property type="entry name" value="Cyclin-like"/>
    <property type="match status" value="2"/>
</dbReference>
<dbReference type="InterPro" id="IPR031658">
    <property type="entry name" value="Cyclin_C_2"/>
</dbReference>
<accession>A0ABQ8FEF6</accession>
<dbReference type="EMBL" id="JAFCIX010000176">
    <property type="protein sequence ID" value="KAH6596901.1"/>
    <property type="molecule type" value="Genomic_DNA"/>
</dbReference>
<dbReference type="Proteomes" id="UP001648503">
    <property type="component" value="Unassembled WGS sequence"/>
</dbReference>
<dbReference type="InterPro" id="IPR013763">
    <property type="entry name" value="Cyclin-like_dom"/>
</dbReference>
<feature type="region of interest" description="Disordered" evidence="3">
    <location>
        <begin position="335"/>
        <end position="357"/>
    </location>
</feature>
<feature type="compositionally biased region" description="Basic and acidic residues" evidence="3">
    <location>
        <begin position="335"/>
        <end position="349"/>
    </location>
</feature>
<dbReference type="CDD" id="cd20525">
    <property type="entry name" value="CYCLIN_CCNH_rpt2"/>
    <property type="match status" value="1"/>
</dbReference>
<dbReference type="Pfam" id="PF16899">
    <property type="entry name" value="Cyclin_C_2"/>
    <property type="match status" value="1"/>
</dbReference>
<keyword evidence="1 2" id="KW-0195">Cyclin</keyword>
<keyword evidence="6" id="KW-1185">Reference proteome</keyword>
<gene>
    <name evidence="5" type="ORF">BASA50_004835</name>
</gene>